<dbReference type="RefSeq" id="WP_006957979.1">
    <property type="nucleotide sequence ID" value="NZ_CP009264.1"/>
</dbReference>
<dbReference type="EMBL" id="JXXR01000021">
    <property type="protein sequence ID" value="KJY68793.1"/>
    <property type="molecule type" value="Genomic_DNA"/>
</dbReference>
<evidence type="ECO:0000313" key="3">
    <source>
        <dbReference type="EMBL" id="NOJ23053.1"/>
    </source>
</evidence>
<evidence type="ECO:0000313" key="4">
    <source>
        <dbReference type="Proteomes" id="UP000030081"/>
    </source>
</evidence>
<dbReference type="Proteomes" id="UP000030081">
    <property type="component" value="Chromosome 1"/>
</dbReference>
<dbReference type="EMBL" id="VTXP01000004">
    <property type="protein sequence ID" value="NOJ23053.1"/>
    <property type="molecule type" value="Genomic_DNA"/>
</dbReference>
<dbReference type="AlphaFoldDB" id="A0A097QHP5"/>
<dbReference type="GeneID" id="93941085"/>
<protein>
    <submittedName>
        <fullName evidence="3">DUF3545 family protein</fullName>
    </submittedName>
</protein>
<organism evidence="2">
    <name type="scientific">Vibrio coralliilyticus</name>
    <dbReference type="NCBI Taxonomy" id="190893"/>
    <lineage>
        <taxon>Bacteria</taxon>
        <taxon>Pseudomonadati</taxon>
        <taxon>Pseudomonadota</taxon>
        <taxon>Gammaproteobacteria</taxon>
        <taxon>Vibrionales</taxon>
        <taxon>Vibrionaceae</taxon>
        <taxon>Vibrio</taxon>
    </lineage>
</organism>
<dbReference type="InterPro" id="IPR021932">
    <property type="entry name" value="DUF3545"/>
</dbReference>
<reference evidence="3 5" key="3">
    <citation type="submission" date="2019-09" db="EMBL/GenBank/DDBJ databases">
        <title>Draft genome sequencing and comparative genomics of hatchery-associated Vibrios.</title>
        <authorList>
            <person name="Kehlet-Delgado H."/>
            <person name="Mueller R.S."/>
        </authorList>
    </citation>
    <scope>NUCLEOTIDE SEQUENCE [LARGE SCALE GENOMIC DNA]</scope>
    <source>
        <strain evidence="3 5">09-121-3</strain>
    </source>
</reference>
<keyword evidence="4" id="KW-1185">Reference proteome</keyword>
<dbReference type="KEGG" id="vcy:IX92_12215"/>
<dbReference type="KEGG" id="vct:JV59_26700"/>
<reference evidence="1 4" key="1">
    <citation type="submission" date="2014-10" db="EMBL/GenBank/DDBJ databases">
        <title>The Complete Genome Sequence for the Shellfish Pathogen Vibrio coralliilyticus RE98 Isolated from a Shellfish Hatchery.</title>
        <authorList>
            <person name="Richards G.P."/>
            <person name="Bono J.L."/>
            <person name="Watson M.A."/>
            <person name="Needleman D.S."/>
        </authorList>
    </citation>
    <scope>NUCLEOTIDE SEQUENCE [LARGE SCALE GENOMIC DNA]</scope>
    <source>
        <strain evidence="1 4">RE98</strain>
    </source>
</reference>
<evidence type="ECO:0000313" key="1">
    <source>
        <dbReference type="EMBL" id="AIW19763.1"/>
    </source>
</evidence>
<dbReference type="Pfam" id="PF12065">
    <property type="entry name" value="DUF3545"/>
    <property type="match status" value="1"/>
</dbReference>
<dbReference type="Proteomes" id="UP000576645">
    <property type="component" value="Unassembled WGS sequence"/>
</dbReference>
<evidence type="ECO:0000313" key="5">
    <source>
        <dbReference type="Proteomes" id="UP000576645"/>
    </source>
</evidence>
<dbReference type="EMBL" id="CP009617">
    <property type="protein sequence ID" value="AIW19763.1"/>
    <property type="molecule type" value="Genomic_DNA"/>
</dbReference>
<name>A0A097QHP5_9VIBR</name>
<sequence length="60" mass="7334">MEGLNFEEIMEMDFPKTRATRSKPAKRKWREIEAIKDRQRLQRELKDMDIGFDDIDNLDY</sequence>
<accession>A0A097QHP5</accession>
<gene>
    <name evidence="3" type="ORF">F0238_09960</name>
    <name evidence="1" type="ORF">IX92_12215</name>
    <name evidence="2" type="ORF">TW71_19770</name>
</gene>
<reference evidence="2" key="2">
    <citation type="journal article" date="2015" name="BMC Genomics">
        <title>Genome mining reveals unlocked bioactive potential of marine Gram-negative bacteria.</title>
        <authorList>
            <person name="Machado H."/>
            <person name="Sonnenschein E.C."/>
            <person name="Melchiorsen J."/>
            <person name="Gram L."/>
        </authorList>
    </citation>
    <scope>NUCLEOTIDE SEQUENCE</scope>
    <source>
        <strain evidence="2">S2052</strain>
    </source>
</reference>
<evidence type="ECO:0000313" key="2">
    <source>
        <dbReference type="EMBL" id="KJY68793.1"/>
    </source>
</evidence>
<proteinExistence type="predicted"/>
<dbReference type="OrthoDB" id="5918741at2"/>
<dbReference type="eggNOG" id="ENOG5033D3F">
    <property type="taxonomic scope" value="Bacteria"/>
</dbReference>